<evidence type="ECO:0000256" key="7">
    <source>
        <dbReference type="ARBA" id="ARBA00022737"/>
    </source>
</evidence>
<name>A0A022WCC8_TRIRU</name>
<dbReference type="GO" id="GO:0004660">
    <property type="term" value="F:protein farnesyltransferase activity"/>
    <property type="evidence" value="ECO:0007669"/>
    <property type="project" value="UniProtKB-UniRule"/>
</dbReference>
<keyword evidence="6 9" id="KW-0479">Metal-binding</keyword>
<dbReference type="AlphaFoldDB" id="A0A022WCC8"/>
<dbReference type="InterPro" id="IPR026872">
    <property type="entry name" value="FTB"/>
</dbReference>
<dbReference type="InterPro" id="IPR045089">
    <property type="entry name" value="PGGT1B-like"/>
</dbReference>
<evidence type="ECO:0000256" key="3">
    <source>
        <dbReference type="ARBA" id="ARBA00015798"/>
    </source>
</evidence>
<dbReference type="InterPro" id="IPR001330">
    <property type="entry name" value="Prenyltrans"/>
</dbReference>
<evidence type="ECO:0000256" key="2">
    <source>
        <dbReference type="ARBA" id="ARBA00012702"/>
    </source>
</evidence>
<gene>
    <name evidence="12" type="ORF">H103_01498</name>
</gene>
<comment type="similarity">
    <text evidence="1 9">Belongs to the protein prenyltransferase subunit beta family.</text>
</comment>
<dbReference type="Pfam" id="PF00432">
    <property type="entry name" value="Prenyltrans"/>
    <property type="match status" value="1"/>
</dbReference>
<evidence type="ECO:0000256" key="8">
    <source>
        <dbReference type="ARBA" id="ARBA00022833"/>
    </source>
</evidence>
<evidence type="ECO:0000256" key="4">
    <source>
        <dbReference type="ARBA" id="ARBA00022602"/>
    </source>
</evidence>
<dbReference type="GO" id="GO:0008270">
    <property type="term" value="F:zinc ion binding"/>
    <property type="evidence" value="ECO:0007669"/>
    <property type="project" value="UniProtKB-UniRule"/>
</dbReference>
<dbReference type="PANTHER" id="PTHR11774:SF6">
    <property type="entry name" value="PROTEIN FARNESYLTRANSFERASE SUBUNIT BETA"/>
    <property type="match status" value="1"/>
</dbReference>
<dbReference type="OrthoDB" id="10261146at2759"/>
<feature type="region of interest" description="Disordered" evidence="10">
    <location>
        <begin position="1"/>
        <end position="20"/>
    </location>
</feature>
<dbReference type="CDD" id="cd02893">
    <property type="entry name" value="FTase"/>
    <property type="match status" value="1"/>
</dbReference>
<dbReference type="SUPFAM" id="SSF48239">
    <property type="entry name" value="Terpenoid cyclases/Protein prenyltransferases"/>
    <property type="match status" value="1"/>
</dbReference>
<dbReference type="Gene3D" id="1.50.10.20">
    <property type="match status" value="1"/>
</dbReference>
<keyword evidence="5 9" id="KW-0808">Transferase</keyword>
<proteinExistence type="inferred from homology"/>
<feature type="domain" description="Prenyltransferase alpha-alpha toroid" evidence="11">
    <location>
        <begin position="84"/>
        <end position="412"/>
    </location>
</feature>
<evidence type="ECO:0000256" key="1">
    <source>
        <dbReference type="ARBA" id="ARBA00010497"/>
    </source>
</evidence>
<evidence type="ECO:0000259" key="11">
    <source>
        <dbReference type="Pfam" id="PF00432"/>
    </source>
</evidence>
<evidence type="ECO:0000256" key="6">
    <source>
        <dbReference type="ARBA" id="ARBA00022723"/>
    </source>
</evidence>
<evidence type="ECO:0000313" key="12">
    <source>
        <dbReference type="EMBL" id="EZF56060.1"/>
    </source>
</evidence>
<dbReference type="GO" id="GO:0097354">
    <property type="term" value="P:prenylation"/>
    <property type="evidence" value="ECO:0007669"/>
    <property type="project" value="UniProtKB-UniRule"/>
</dbReference>
<comment type="catalytic activity">
    <reaction evidence="9">
        <text>L-cysteinyl-[protein] + (2E,6E)-farnesyl diphosphate = S-(2E,6E)-farnesyl-L-cysteinyl-[protein] + diphosphate</text>
        <dbReference type="Rhea" id="RHEA:13345"/>
        <dbReference type="Rhea" id="RHEA-COMP:10131"/>
        <dbReference type="Rhea" id="RHEA-COMP:11535"/>
        <dbReference type="ChEBI" id="CHEBI:29950"/>
        <dbReference type="ChEBI" id="CHEBI:33019"/>
        <dbReference type="ChEBI" id="CHEBI:86019"/>
        <dbReference type="ChEBI" id="CHEBI:175763"/>
    </reaction>
</comment>
<dbReference type="GO" id="GO:0005965">
    <property type="term" value="C:protein farnesyltransferase complex"/>
    <property type="evidence" value="ECO:0007669"/>
    <property type="project" value="UniProtKB-UniRule"/>
</dbReference>
<dbReference type="InterPro" id="IPR008930">
    <property type="entry name" value="Terpenoid_cyclase/PrenylTrfase"/>
</dbReference>
<keyword evidence="4 9" id="KW-0637">Prenyltransferase</keyword>
<protein>
    <recommendedName>
        <fullName evidence="3 9">Protein farnesyltransferase subunit beta</fullName>
        <shortName evidence="9">FTase-beta</shortName>
        <ecNumber evidence="2 9">2.5.1.58</ecNumber>
    </recommendedName>
</protein>
<organism evidence="12">
    <name type="scientific">Trichophyton rubrum CBS 288.86</name>
    <dbReference type="NCBI Taxonomy" id="1215330"/>
    <lineage>
        <taxon>Eukaryota</taxon>
        <taxon>Fungi</taxon>
        <taxon>Dikarya</taxon>
        <taxon>Ascomycota</taxon>
        <taxon>Pezizomycotina</taxon>
        <taxon>Eurotiomycetes</taxon>
        <taxon>Eurotiomycetidae</taxon>
        <taxon>Onygenales</taxon>
        <taxon>Arthrodermataceae</taxon>
        <taxon>Trichophyton</taxon>
    </lineage>
</organism>
<dbReference type="HOGENOM" id="CLU_028946_1_0_1"/>
<evidence type="ECO:0000256" key="9">
    <source>
        <dbReference type="RuleBase" id="RU365056"/>
    </source>
</evidence>
<comment type="function">
    <text evidence="9">Catalyzes the transfer of a farnesyl moiety from farnesyl diphosphate to a cysteine at the fourth position from the C-terminus of several proteins. The beta subunit is responsible for peptide-binding.</text>
</comment>
<dbReference type="FunFam" id="1.50.10.20:FF:000014">
    <property type="entry name" value="Protein farnesyltransferase subunit beta"/>
    <property type="match status" value="1"/>
</dbReference>
<evidence type="ECO:0000256" key="10">
    <source>
        <dbReference type="SAM" id="MobiDB-lite"/>
    </source>
</evidence>
<comment type="subunit">
    <text evidence="9">Heterodimer of an alpha and a beta subunit.</text>
</comment>
<comment type="cofactor">
    <cofactor evidence="9">
        <name>Zn(2+)</name>
        <dbReference type="ChEBI" id="CHEBI:29105"/>
    </cofactor>
    <text evidence="9">Binds 1 zinc ion per subunit.</text>
</comment>
<dbReference type="EMBL" id="KK207730">
    <property type="protein sequence ID" value="EZF56060.1"/>
    <property type="molecule type" value="Genomic_DNA"/>
</dbReference>
<dbReference type="Proteomes" id="UP000023758">
    <property type="component" value="Unassembled WGS sequence"/>
</dbReference>
<reference evidence="12" key="1">
    <citation type="submission" date="2014-02" db="EMBL/GenBank/DDBJ databases">
        <title>The Genome Sequence of Trichophyton rubrum (morphotype fischeri) CBS 288.86.</title>
        <authorList>
            <consortium name="The Broad Institute Genomics Platform"/>
            <person name="Cuomo C.A."/>
            <person name="White T.C."/>
            <person name="Graser Y."/>
            <person name="Martinez-Rossi N."/>
            <person name="Heitman J."/>
            <person name="Young S.K."/>
            <person name="Zeng Q."/>
            <person name="Gargeya S."/>
            <person name="Abouelleil A."/>
            <person name="Alvarado L."/>
            <person name="Chapman S.B."/>
            <person name="Gainer-Dewar J."/>
            <person name="Goldberg J."/>
            <person name="Griggs A."/>
            <person name="Gujja S."/>
            <person name="Hansen M."/>
            <person name="Howarth C."/>
            <person name="Imamovic A."/>
            <person name="Larimer J."/>
            <person name="Martinez D."/>
            <person name="Murphy C."/>
            <person name="Pearson M.D."/>
            <person name="Persinoti G."/>
            <person name="Poon T."/>
            <person name="Priest M."/>
            <person name="Roberts A.D."/>
            <person name="Saif S."/>
            <person name="Shea T.D."/>
            <person name="Sykes S.N."/>
            <person name="Wortman J."/>
            <person name="Nusbaum C."/>
            <person name="Birren B."/>
        </authorList>
    </citation>
    <scope>NUCLEOTIDE SEQUENCE [LARGE SCALE GENOMIC DNA]</scope>
    <source>
        <strain evidence="12">CBS 288.86</strain>
    </source>
</reference>
<keyword evidence="8 9" id="KW-0862">Zinc</keyword>
<dbReference type="EC" id="2.5.1.58" evidence="2 9"/>
<dbReference type="PANTHER" id="PTHR11774">
    <property type="entry name" value="GERANYLGERANYL TRANSFERASE TYPE BETA SUBUNIT"/>
    <property type="match status" value="1"/>
</dbReference>
<accession>A0A022WCC8</accession>
<keyword evidence="7" id="KW-0677">Repeat</keyword>
<sequence>MPTRKVVFPSSITSTKRTIEKKKQQQQKKQNMAIPALFATQPPLLDQLQTDTSRSQAEVVGRCVPFLRGEETGLPLNGHGVQSLARELHVEYLLDALGEYPGRFVGLDASRPWMVYWALTGLALLGEDVSGFRRRLVATAAPMQSGSGGFGGGHGQTAHCASSYAITLSLAMVGGQEAFTLIDRLACWRWLGQLKQADGGFQVSVGGEQDVRGAYCAMVMIALLDLPLELPLDAPARKAGLSLFTSGLPEYLARCQTYEGGFSGSPGTEAHGAYTYCAVACLCIMGHPRTMLRYIDLPSLISWLSARQYAPEGGFSGRTNKLVDGCYSHWVGGCWPLIQQALSDSESESEPLAALYSREGLTRYILNCCQSQHGGLRDKPGKHVDSHHTCYTLAGLSSVQHKHVNTTNASSGSLEAAFGWMSSPLSINNDAAAADTVYEARDRLAALHPLFVIPHAAVDAIHSWCRANPISI</sequence>
<evidence type="ECO:0000256" key="5">
    <source>
        <dbReference type="ARBA" id="ARBA00022679"/>
    </source>
</evidence>